<protein>
    <submittedName>
        <fullName evidence="4">Uncharacterized protein</fullName>
    </submittedName>
</protein>
<dbReference type="InterPro" id="IPR011043">
    <property type="entry name" value="Gal_Oxase/kelch_b-propeller"/>
</dbReference>
<proteinExistence type="predicted"/>
<evidence type="ECO:0000313" key="5">
    <source>
        <dbReference type="Proteomes" id="UP000007350"/>
    </source>
</evidence>
<reference evidence="4 5" key="1">
    <citation type="journal article" date="2012" name="BMC Genomics">
        <title>Comparative genomic analysis of human infective Trypanosoma cruzi lineages with the bat-restricted subspecies T. cruzi marinkellei.</title>
        <authorList>
            <person name="Franzen O."/>
            <person name="Talavera-Lopez C."/>
            <person name="Ochaya S."/>
            <person name="Butler C.E."/>
            <person name="Messenger L.A."/>
            <person name="Lewis M.D."/>
            <person name="Llewellyn M.S."/>
            <person name="Marinkelle C.J."/>
            <person name="Tyler K.M."/>
            <person name="Miles M.A."/>
            <person name="Andersson B."/>
        </authorList>
    </citation>
    <scope>NUCLEOTIDE SEQUENCE [LARGE SCALE GENOMIC DNA]</scope>
    <source>
        <strain evidence="4 5">B7</strain>
    </source>
</reference>
<comment type="caution">
    <text evidence="4">The sequence shown here is derived from an EMBL/GenBank/DDBJ whole genome shotgun (WGS) entry which is preliminary data.</text>
</comment>
<dbReference type="EMBL" id="AHKC01011453">
    <property type="protein sequence ID" value="EKF30816.1"/>
    <property type="molecule type" value="Genomic_DNA"/>
</dbReference>
<feature type="compositionally biased region" description="Low complexity" evidence="3">
    <location>
        <begin position="1453"/>
        <end position="1462"/>
    </location>
</feature>
<organism evidence="4 5">
    <name type="scientific">Trypanosoma cruzi marinkellei</name>
    <dbReference type="NCBI Taxonomy" id="85056"/>
    <lineage>
        <taxon>Eukaryota</taxon>
        <taxon>Discoba</taxon>
        <taxon>Euglenozoa</taxon>
        <taxon>Kinetoplastea</taxon>
        <taxon>Metakinetoplastina</taxon>
        <taxon>Trypanosomatida</taxon>
        <taxon>Trypanosomatidae</taxon>
        <taxon>Trypanosoma</taxon>
        <taxon>Schizotrypanum</taxon>
    </lineage>
</organism>
<name>K2N7T8_TRYCR</name>
<accession>K2N7T8</accession>
<keyword evidence="2" id="KW-0677">Repeat</keyword>
<dbReference type="PANTHER" id="PTHR46093">
    <property type="entry name" value="ACYL-COA-BINDING DOMAIN-CONTAINING PROTEIN 5"/>
    <property type="match status" value="1"/>
</dbReference>
<dbReference type="Gene3D" id="2.120.10.80">
    <property type="entry name" value="Kelch-type beta propeller"/>
    <property type="match status" value="2"/>
</dbReference>
<evidence type="ECO:0000256" key="2">
    <source>
        <dbReference type="ARBA" id="ARBA00022737"/>
    </source>
</evidence>
<dbReference type="Proteomes" id="UP000007350">
    <property type="component" value="Unassembled WGS sequence"/>
</dbReference>
<feature type="region of interest" description="Disordered" evidence="3">
    <location>
        <begin position="1580"/>
        <end position="1606"/>
    </location>
</feature>
<dbReference type="OrthoDB" id="245459at2759"/>
<keyword evidence="5" id="KW-1185">Reference proteome</keyword>
<dbReference type="InterPro" id="IPR015915">
    <property type="entry name" value="Kelch-typ_b-propeller"/>
</dbReference>
<sequence>MHEAAVRSSNGGVVGFSPPIVEVSKRNDMRQLNGEQHCDTLQFSLLLDSIPVDCEDVADVRLSLHLCQAPTQSKQTDGNNALLGSVLIGKGVAHLPWPGEKEGSGLSRSTAAARGTASKASGDAASLWVPISAVGVESAQTAYAHLHYAWSREVSLGSWIMCIRIRSMGQQSTLYRPFLSFRMRFPNGVELCLPLDLFCTFSTSNPAHDEGHSAAVATALRSTWSFSHLQLPVIWPLGAQIESVELHDCVAAGLTVHVGTHRWSSSDTPLLALLVDQNETQESGSTGSFSFSSERWLRFRGVGTGEQRGDAGTSECVHEVLLARSACPPRGVDATRRLHVPFHWWPVQASLRFTASGSDVVALGAGRLAVSCRLCIGRWQPDSTIATEGWVWESNDDGNEVKADEMFASYVEVEPSTASVTATWGTPANKNCAAAGPSAGGALRRYFSVEELRDGLTRYAVRVRVICRTRCASKCSSESTTPPPASAAWNAGMNTVCTYEGVLIVDDGCTSTRGETRLVLVEGTGVSARAPNESSREENSIAMAWVIAHEEMKLYETEQEDSHAAQLCRPSLGVVGKKRLWRQRHTDDVHQKPEIPSWLVTSIEMQNLPVLWTSTPNASVTDSVGFPATGFIPPDIPVLIHLALKRFRRCHSHKASAFLKRERVEMVGGGRGGCRARFPPVSLNAPPVNTQRIRPLCALHVEPMWCISPQQWMDYRRPLNLTLRQELSSSEGLSCVLGTLRLDVLLRDAAAQLPNRRGGDFTREVVTDWQPLHGSELSVKCAGSVRLRFRPVAHPPKEDRTKDRQVPVCVEVLGVTAQSFKGMFRSKHGGRLGLVFSPAENAGFASCSTTFLRCDGEAAAFATEETGSRGGHLKDAAVTSGMKTEAADVVPNDDEHVSSEEAVKEEQEMNIVRNGSSETDAHVSAHENNGTTPEQLVALSTFHSILLEGREMDVDTGQKTWLGMDVILVECRSDGHQQEGSSIDCDDIVRVLASERLDLRLHSFMSCDSTEREDSQSLRTSSRAGVAPSLYSTANFTVMLSCVFPGVVTVRLHVIILEASPPFIHERNDNNCNDDYDEGEDVDTRCNAPRFFFATDGHGKDRNSSFSGRVSVVGSKVYRVGKKVYEWDAQELQRALSSSSSSTAGAVVFSIPWLRCFKWRAVKTRSRDVSRPTAFPWQWRHRLGHTTWVYDNRYIMVHGGICVSQGGGPTPRPLFKRRDGRGRRHRRCRLTSGIFNRAASSLVHDAFSAVFCYDTKEHTWAVMETEEGDMGKASGNGEQVPFQHVFHSNVLIQEKVWCFGGFRVAGKTHKDGDECGGAKDAAWMTEETVHACRGLLSNTLTCLDLPTRQWSIVEPVAQMTSRAICPNRTASFFSAVKTPLMSSSPPPVMCHTAVGWKDQMFVFGGLQEVVEGDGTVLRPSNALYMFHTIRLSWWLLSPSNAAVADDGGGSSSSGGLNRSNGDTGRRRNWPSARYGHATAIVPEHPHGAFIVLGGATCPPMNGKKSEKLTLSCALDELLWVYYAAFGYWQRIEVPSFVPLTWRVFSSLQIVRLTTKKPWISYIIFIAGGCDASCLEKQQQRQESHAEEEKTIDNKQDTEPSVDVNGDAYRGDNSSCISAANGWIRYVLSTLLTSPHLETAWASLEERGLW</sequence>
<feature type="compositionally biased region" description="Basic and acidic residues" evidence="3">
    <location>
        <begin position="1580"/>
        <end position="1597"/>
    </location>
</feature>
<keyword evidence="1" id="KW-0880">Kelch repeat</keyword>
<evidence type="ECO:0000313" key="4">
    <source>
        <dbReference type="EMBL" id="EKF30816.1"/>
    </source>
</evidence>
<gene>
    <name evidence="4" type="ORF">MOQ_005359</name>
</gene>
<dbReference type="PANTHER" id="PTHR46093:SF18">
    <property type="entry name" value="FIBRONECTIN TYPE-III DOMAIN-CONTAINING PROTEIN"/>
    <property type="match status" value="1"/>
</dbReference>
<feature type="region of interest" description="Disordered" evidence="3">
    <location>
        <begin position="1446"/>
        <end position="1468"/>
    </location>
</feature>
<evidence type="ECO:0000256" key="1">
    <source>
        <dbReference type="ARBA" id="ARBA00022441"/>
    </source>
</evidence>
<dbReference type="SUPFAM" id="SSF50965">
    <property type="entry name" value="Galactose oxidase, central domain"/>
    <property type="match status" value="1"/>
</dbReference>
<evidence type="ECO:0000256" key="3">
    <source>
        <dbReference type="SAM" id="MobiDB-lite"/>
    </source>
</evidence>